<sequence length="260" mass="28254">MFWTHFRTATGMALLEHARNRLALWLVAAYVPVWMALAYSVIAEAPLRFWLRGPGETLMAQGNQLTQISGALNAVTQIVGFMMFMVTFKAGDFDRRLALAGYPRGHLVAAKICALIAAAAVISAYATAIVVLSWQPQQPWLLGVSVFTAALTYGALGVMLGALLRGELEGMFLIIMISIIDLTLQNPIPNPAADNDFLRFLPAYGAMQSATAAGFSTTTPTSHLLLELGWFTGLTALSLVVFFHRTRDRRATPIRPAVVS</sequence>
<keyword evidence="3" id="KW-1185">Reference proteome</keyword>
<organism evidence="2 3">
    <name type="scientific">Allokutzneria oryzae</name>
    <dbReference type="NCBI Taxonomy" id="1378989"/>
    <lineage>
        <taxon>Bacteria</taxon>
        <taxon>Bacillati</taxon>
        <taxon>Actinomycetota</taxon>
        <taxon>Actinomycetes</taxon>
        <taxon>Pseudonocardiales</taxon>
        <taxon>Pseudonocardiaceae</taxon>
        <taxon>Allokutzneria</taxon>
    </lineage>
</organism>
<keyword evidence="1" id="KW-1133">Transmembrane helix</keyword>
<evidence type="ECO:0000313" key="3">
    <source>
        <dbReference type="Proteomes" id="UP001589693"/>
    </source>
</evidence>
<feature type="transmembrane region" description="Helical" evidence="1">
    <location>
        <begin position="224"/>
        <end position="243"/>
    </location>
</feature>
<dbReference type="EMBL" id="JBHLZU010000009">
    <property type="protein sequence ID" value="MFB9904258.1"/>
    <property type="molecule type" value="Genomic_DNA"/>
</dbReference>
<evidence type="ECO:0000313" key="2">
    <source>
        <dbReference type="EMBL" id="MFB9904258.1"/>
    </source>
</evidence>
<proteinExistence type="predicted"/>
<feature type="transmembrane region" description="Helical" evidence="1">
    <location>
        <begin position="68"/>
        <end position="88"/>
    </location>
</feature>
<dbReference type="RefSeq" id="WP_377851457.1">
    <property type="nucleotide sequence ID" value="NZ_JBHLZU010000009.1"/>
</dbReference>
<comment type="caution">
    <text evidence="2">The sequence shown here is derived from an EMBL/GenBank/DDBJ whole genome shotgun (WGS) entry which is preliminary data.</text>
</comment>
<feature type="transmembrane region" description="Helical" evidence="1">
    <location>
        <begin position="140"/>
        <end position="164"/>
    </location>
</feature>
<reference evidence="2 3" key="1">
    <citation type="submission" date="2024-09" db="EMBL/GenBank/DDBJ databases">
        <authorList>
            <person name="Sun Q."/>
            <person name="Mori K."/>
        </authorList>
    </citation>
    <scope>NUCLEOTIDE SEQUENCE [LARGE SCALE GENOMIC DNA]</scope>
    <source>
        <strain evidence="2 3">TBRC 7907</strain>
    </source>
</reference>
<gene>
    <name evidence="2" type="ORF">ACFFQA_09940</name>
</gene>
<feature type="transmembrane region" description="Helical" evidence="1">
    <location>
        <begin position="108"/>
        <end position="134"/>
    </location>
</feature>
<feature type="transmembrane region" description="Helical" evidence="1">
    <location>
        <begin position="171"/>
        <end position="188"/>
    </location>
</feature>
<feature type="transmembrane region" description="Helical" evidence="1">
    <location>
        <begin position="22"/>
        <end position="42"/>
    </location>
</feature>
<evidence type="ECO:0000256" key="1">
    <source>
        <dbReference type="SAM" id="Phobius"/>
    </source>
</evidence>
<accession>A0ABV5ZVM6</accession>
<name>A0ABV5ZVM6_9PSEU</name>
<protein>
    <submittedName>
        <fullName evidence="2">ABC transporter permease</fullName>
    </submittedName>
</protein>
<keyword evidence="1" id="KW-0472">Membrane</keyword>
<keyword evidence="1" id="KW-0812">Transmembrane</keyword>
<dbReference type="Proteomes" id="UP001589693">
    <property type="component" value="Unassembled WGS sequence"/>
</dbReference>